<accession>A0AAD5MPB6</accession>
<dbReference type="PROSITE" id="PS51257">
    <property type="entry name" value="PROKAR_LIPOPROTEIN"/>
    <property type="match status" value="1"/>
</dbReference>
<keyword evidence="2" id="KW-1185">Reference proteome</keyword>
<evidence type="ECO:0000313" key="1">
    <source>
        <dbReference type="EMBL" id="KAJ1353091.1"/>
    </source>
</evidence>
<evidence type="ECO:0000313" key="2">
    <source>
        <dbReference type="Proteomes" id="UP001196413"/>
    </source>
</evidence>
<comment type="caution">
    <text evidence="1">The sequence shown here is derived from an EMBL/GenBank/DDBJ whole genome shotgun (WGS) entry which is preliminary data.</text>
</comment>
<gene>
    <name evidence="1" type="ORF">KIN20_009645</name>
</gene>
<name>A0AAD5MPB6_PARTN</name>
<dbReference type="EMBL" id="JAHQIW010001595">
    <property type="protein sequence ID" value="KAJ1353091.1"/>
    <property type="molecule type" value="Genomic_DNA"/>
</dbReference>
<sequence length="229" mass="24456">MTILTKTVGHLTGSFMISLLTTVSTVLGCGVMPAESTRPFTVTGLTTLPVAMVYTDTITFPAQTPGIASGKGGAQALVTRLVMHTVFDILESQSRSALLSDAIISTILGQLNVTISYEPMLCQISRDLMRDMADEKKTQNCIVVGNTVTGICTVNMGEQMKPCIDPQAKIGSIPANHTSISGTLTTTNIIMANWSRMMWQSVLNRAIRMLAAGPFGTNFFSAMVNVDGN</sequence>
<proteinExistence type="predicted"/>
<dbReference type="AlphaFoldDB" id="A0AAD5MPB6"/>
<organism evidence="1 2">
    <name type="scientific">Parelaphostrongylus tenuis</name>
    <name type="common">Meningeal worm</name>
    <dbReference type="NCBI Taxonomy" id="148309"/>
    <lineage>
        <taxon>Eukaryota</taxon>
        <taxon>Metazoa</taxon>
        <taxon>Ecdysozoa</taxon>
        <taxon>Nematoda</taxon>
        <taxon>Chromadorea</taxon>
        <taxon>Rhabditida</taxon>
        <taxon>Rhabditina</taxon>
        <taxon>Rhabditomorpha</taxon>
        <taxon>Strongyloidea</taxon>
        <taxon>Metastrongylidae</taxon>
        <taxon>Parelaphostrongylus</taxon>
    </lineage>
</organism>
<dbReference type="Proteomes" id="UP001196413">
    <property type="component" value="Unassembled WGS sequence"/>
</dbReference>
<reference evidence="1" key="1">
    <citation type="submission" date="2021-06" db="EMBL/GenBank/DDBJ databases">
        <title>Parelaphostrongylus tenuis whole genome reference sequence.</title>
        <authorList>
            <person name="Garwood T.J."/>
            <person name="Larsen P.A."/>
            <person name="Fountain-Jones N.M."/>
            <person name="Garbe J.R."/>
            <person name="Macchietto M.G."/>
            <person name="Kania S.A."/>
            <person name="Gerhold R.W."/>
            <person name="Richards J.E."/>
            <person name="Wolf T.M."/>
        </authorList>
    </citation>
    <scope>NUCLEOTIDE SEQUENCE</scope>
    <source>
        <strain evidence="1">MNPRO001-30</strain>
        <tissue evidence="1">Meninges</tissue>
    </source>
</reference>
<protein>
    <submittedName>
        <fullName evidence="1">Uncharacterized protein</fullName>
    </submittedName>
</protein>